<dbReference type="EMBL" id="CAMXCT030001208">
    <property type="protein sequence ID" value="CAL4775151.1"/>
    <property type="molecule type" value="Genomic_DNA"/>
</dbReference>
<feature type="transmembrane region" description="Helical" evidence="2">
    <location>
        <begin position="221"/>
        <end position="249"/>
    </location>
</feature>
<feature type="transmembrane region" description="Helical" evidence="2">
    <location>
        <begin position="66"/>
        <end position="86"/>
    </location>
</feature>
<gene>
    <name evidence="3" type="ORF">C1SCF055_LOCUS15082</name>
</gene>
<reference evidence="4" key="2">
    <citation type="submission" date="2024-04" db="EMBL/GenBank/DDBJ databases">
        <authorList>
            <person name="Chen Y."/>
            <person name="Shah S."/>
            <person name="Dougan E. K."/>
            <person name="Thang M."/>
            <person name="Chan C."/>
        </authorList>
    </citation>
    <scope>NUCLEOTIDE SEQUENCE [LARGE SCALE GENOMIC DNA]</scope>
</reference>
<evidence type="ECO:0000256" key="1">
    <source>
        <dbReference type="SAM" id="MobiDB-lite"/>
    </source>
</evidence>
<reference evidence="3" key="1">
    <citation type="submission" date="2022-10" db="EMBL/GenBank/DDBJ databases">
        <authorList>
            <person name="Chen Y."/>
            <person name="Dougan E. K."/>
            <person name="Chan C."/>
            <person name="Rhodes N."/>
            <person name="Thang M."/>
        </authorList>
    </citation>
    <scope>NUCLEOTIDE SEQUENCE</scope>
</reference>
<dbReference type="EMBL" id="CAMXCT020001208">
    <property type="protein sequence ID" value="CAL1141214.1"/>
    <property type="molecule type" value="Genomic_DNA"/>
</dbReference>
<protein>
    <submittedName>
        <fullName evidence="3">Uncharacterized protein</fullName>
    </submittedName>
</protein>
<feature type="transmembrane region" description="Helical" evidence="2">
    <location>
        <begin position="170"/>
        <end position="187"/>
    </location>
</feature>
<feature type="transmembrane region" description="Helical" evidence="2">
    <location>
        <begin position="20"/>
        <end position="45"/>
    </location>
</feature>
<dbReference type="OrthoDB" id="429200at2759"/>
<feature type="transmembrane region" description="Helical" evidence="2">
    <location>
        <begin position="92"/>
        <end position="117"/>
    </location>
</feature>
<dbReference type="AlphaFoldDB" id="A0A9P1CA82"/>
<accession>A0A9P1CA82</accession>
<organism evidence="3">
    <name type="scientific">Cladocopium goreaui</name>
    <dbReference type="NCBI Taxonomy" id="2562237"/>
    <lineage>
        <taxon>Eukaryota</taxon>
        <taxon>Sar</taxon>
        <taxon>Alveolata</taxon>
        <taxon>Dinophyceae</taxon>
        <taxon>Suessiales</taxon>
        <taxon>Symbiodiniaceae</taxon>
        <taxon>Cladocopium</taxon>
    </lineage>
</organism>
<evidence type="ECO:0000313" key="3">
    <source>
        <dbReference type="EMBL" id="CAI3987839.1"/>
    </source>
</evidence>
<feature type="transmembrane region" description="Helical" evidence="2">
    <location>
        <begin position="327"/>
        <end position="346"/>
    </location>
</feature>
<keyword evidence="2" id="KW-1133">Transmembrane helix</keyword>
<dbReference type="Proteomes" id="UP001152797">
    <property type="component" value="Unassembled WGS sequence"/>
</dbReference>
<evidence type="ECO:0000313" key="4">
    <source>
        <dbReference type="EMBL" id="CAL1141214.1"/>
    </source>
</evidence>
<comment type="caution">
    <text evidence="3">The sequence shown here is derived from an EMBL/GenBank/DDBJ whole genome shotgun (WGS) entry which is preliminary data.</text>
</comment>
<keyword evidence="5" id="KW-1185">Reference proteome</keyword>
<keyword evidence="2" id="KW-0472">Membrane</keyword>
<dbReference type="EMBL" id="CAMXCT010001208">
    <property type="protein sequence ID" value="CAI3987839.1"/>
    <property type="molecule type" value="Genomic_DNA"/>
</dbReference>
<evidence type="ECO:0000256" key="2">
    <source>
        <dbReference type="SAM" id="Phobius"/>
    </source>
</evidence>
<name>A0A9P1CA82_9DINO</name>
<sequence>MPLNALYGYYVFDHLEEAPRIFHVSLFLGSVGLVLTTAFSLHQVFHDQMTLEQTLHREGHAVTPMNVQLAMAISTLPIFTAGVAYTSLWVPALGFVLELLIAIFSCIAIGSLVQYFLQALGEPPAPRRLMRKVPKRRWWCGSLCGGVNDLLPALGHFWSKEPHRLQLHDLRFAFRVVAFFIWSYVILSTWQAGVSMVPTQVERVPGGWCVYPKPIGNTMQVILIVFAISSTFVGTAGLSIIANGVAYALGEVDGDLSKEKYNVLKKAGVGQIYLQLPLLKVFMCLVPISYSSPKIMVPKTDSSTLLPSGGWQTSGEYVPCPIYDHDVVVHLMYCTVVITLMAYTSYHNMKLYIPSRDRDVAKQLREELESRLAATENDEDMQGTDTSVGNRP</sequence>
<feature type="transmembrane region" description="Helical" evidence="2">
    <location>
        <begin position="138"/>
        <end position="158"/>
    </location>
</feature>
<keyword evidence="2" id="KW-0812">Transmembrane</keyword>
<evidence type="ECO:0000313" key="5">
    <source>
        <dbReference type="Proteomes" id="UP001152797"/>
    </source>
</evidence>
<feature type="region of interest" description="Disordered" evidence="1">
    <location>
        <begin position="369"/>
        <end position="392"/>
    </location>
</feature>
<feature type="compositionally biased region" description="Polar residues" evidence="1">
    <location>
        <begin position="383"/>
        <end position="392"/>
    </location>
</feature>
<proteinExistence type="predicted"/>